<dbReference type="Gene3D" id="1.10.30.50">
    <property type="match status" value="1"/>
</dbReference>
<evidence type="ECO:0000259" key="1">
    <source>
        <dbReference type="SMART" id="SM00507"/>
    </source>
</evidence>
<evidence type="ECO:0000313" key="2">
    <source>
        <dbReference type="EMBL" id="WFN55610.1"/>
    </source>
</evidence>
<proteinExistence type="predicted"/>
<feature type="domain" description="HNH nuclease" evidence="1">
    <location>
        <begin position="214"/>
        <end position="277"/>
    </location>
</feature>
<dbReference type="InterPro" id="IPR003615">
    <property type="entry name" value="HNH_nuc"/>
</dbReference>
<reference evidence="2 3" key="1">
    <citation type="submission" date="2022-12" db="EMBL/GenBank/DDBJ databases">
        <title>Complete genome sequencing of Dickeya lacustris type strain LMG30899.</title>
        <authorList>
            <person name="Dobhal S."/>
            <person name="Arizala D."/>
            <person name="Arif M."/>
        </authorList>
    </citation>
    <scope>NUCLEOTIDE SEQUENCE [LARGE SCALE GENOMIC DNA]</scope>
    <source>
        <strain evidence="2 3">LMG30899</strain>
    </source>
</reference>
<evidence type="ECO:0000313" key="3">
    <source>
        <dbReference type="Proteomes" id="UP001219630"/>
    </source>
</evidence>
<dbReference type="RefSeq" id="WP_125259786.1">
    <property type="nucleotide sequence ID" value="NZ_CP114280.1"/>
</dbReference>
<dbReference type="GO" id="GO:0004519">
    <property type="term" value="F:endonuclease activity"/>
    <property type="evidence" value="ECO:0007669"/>
    <property type="project" value="UniProtKB-KW"/>
</dbReference>
<dbReference type="CDD" id="cd00085">
    <property type="entry name" value="HNHc"/>
    <property type="match status" value="1"/>
</dbReference>
<keyword evidence="2" id="KW-0378">Hydrolase</keyword>
<keyword evidence="3" id="KW-1185">Reference proteome</keyword>
<protein>
    <submittedName>
        <fullName evidence="2">HNH endonuclease</fullName>
    </submittedName>
</protein>
<name>A0ABY8G6M9_9GAMM</name>
<dbReference type="EMBL" id="CP114280">
    <property type="protein sequence ID" value="WFN55610.1"/>
    <property type="molecule type" value="Genomic_DNA"/>
</dbReference>
<organism evidence="2 3">
    <name type="scientific">Dickeya lacustris</name>
    <dbReference type="NCBI Taxonomy" id="2259638"/>
    <lineage>
        <taxon>Bacteria</taxon>
        <taxon>Pseudomonadati</taxon>
        <taxon>Pseudomonadota</taxon>
        <taxon>Gammaproteobacteria</taxon>
        <taxon>Enterobacterales</taxon>
        <taxon>Pectobacteriaceae</taxon>
        <taxon>Dickeya</taxon>
    </lineage>
</organism>
<keyword evidence="2" id="KW-0255">Endonuclease</keyword>
<gene>
    <name evidence="2" type="ORF">O1Q98_18865</name>
</gene>
<dbReference type="Proteomes" id="UP001219630">
    <property type="component" value="Chromosome"/>
</dbReference>
<sequence length="302" mass="34259">MIILFCNIGWMKKYDGIDGDSIERGGAYNKTATGHEVCNFTNSDGYVYGYVQPTGQIKIEKLGAKRKDKKIDGITVVWLAGPDSGGTAVVGWYKNATIFRESQDLTSPSLTHKKNGITTFRVKALWKDAFLLPYDNRSLMIPRAVKGGIGQSNVWYANTPESNEHVTKVKKLISEFDINNHIPDIDQEVMGIEGNPRFRAHIQRERNSKIVKEKKRITLKEKGCLKCEVCNFDFFEFYGEDGYDFCEVHHLIPLHKSDGTTITKLSDLAIVCSNCHRIIHRTIPMNSLDELSNKINQRKIQN</sequence>
<dbReference type="Pfam" id="PF01844">
    <property type="entry name" value="HNH"/>
    <property type="match status" value="1"/>
</dbReference>
<dbReference type="InterPro" id="IPR002711">
    <property type="entry name" value="HNH"/>
</dbReference>
<accession>A0ABY8G6M9</accession>
<dbReference type="SMART" id="SM00507">
    <property type="entry name" value="HNHc"/>
    <property type="match status" value="1"/>
</dbReference>
<keyword evidence="2" id="KW-0540">Nuclease</keyword>